<evidence type="ECO:0000313" key="5">
    <source>
        <dbReference type="Proteomes" id="UP001305779"/>
    </source>
</evidence>
<evidence type="ECO:0000259" key="3">
    <source>
        <dbReference type="Pfam" id="PF00561"/>
    </source>
</evidence>
<dbReference type="Gene3D" id="3.40.50.1820">
    <property type="entry name" value="alpha/beta hydrolase"/>
    <property type="match status" value="1"/>
</dbReference>
<dbReference type="Pfam" id="PF00561">
    <property type="entry name" value="Abhydrolase_1"/>
    <property type="match status" value="1"/>
</dbReference>
<proteinExistence type="inferred from homology"/>
<feature type="domain" description="AB hydrolase-1" evidence="3">
    <location>
        <begin position="32"/>
        <end position="139"/>
    </location>
</feature>
<dbReference type="Proteomes" id="UP001305779">
    <property type="component" value="Unassembled WGS sequence"/>
</dbReference>
<evidence type="ECO:0000313" key="4">
    <source>
        <dbReference type="EMBL" id="KAK4495966.1"/>
    </source>
</evidence>
<reference evidence="4 5" key="1">
    <citation type="journal article" date="2023" name="G3 (Bethesda)">
        <title>A chromosome-level genome assembly of Zasmidium syzygii isolated from banana leaves.</title>
        <authorList>
            <person name="van Westerhoven A.C."/>
            <person name="Mehrabi R."/>
            <person name="Talebi R."/>
            <person name="Steentjes M.B.F."/>
            <person name="Corcolon B."/>
            <person name="Chong P.A."/>
            <person name="Kema G.H.J."/>
            <person name="Seidl M.F."/>
        </authorList>
    </citation>
    <scope>NUCLEOTIDE SEQUENCE [LARGE SCALE GENOMIC DNA]</scope>
    <source>
        <strain evidence="4 5">P124</strain>
    </source>
</reference>
<evidence type="ECO:0000256" key="2">
    <source>
        <dbReference type="ARBA" id="ARBA00038334"/>
    </source>
</evidence>
<accession>A0ABR0E409</accession>
<keyword evidence="1" id="KW-0378">Hydrolase</keyword>
<dbReference type="InterPro" id="IPR029058">
    <property type="entry name" value="AB_hydrolase_fold"/>
</dbReference>
<dbReference type="EMBL" id="JAXOVC010000011">
    <property type="protein sequence ID" value="KAK4495966.1"/>
    <property type="molecule type" value="Genomic_DNA"/>
</dbReference>
<sequence>MDQLQKKQIETKRGFTYTYYISPAEKADASKPVLLLAHGWPDNAHMWQWVVPHLLKTKNRLVIPDLLGYGGTSKPTDPKDYEISAMVGDVVEIFKAEKIDSKIIPCGHDWGSYFAQRFYLLNKPLVAGLITLNVALMPPRTDPFDLDAVNAYTEKHIGYPIYAYWELFSDPTGPRDVMDPNLESLYHAIHGSADGVSDDWMMKMFCTRGAIREFVSSGRTDVPLKKFAQDEGFKKAFIDEKKEGGMTAPGCWYRAMRENYHLETERKLKETGFVVEQPYLFIGCTGDAVCRTDAIEVAKGAGMVKDLTVKELESGHWCPFEKPDDVGRIVVEWLGEKGFA</sequence>
<dbReference type="PRINTS" id="PR00412">
    <property type="entry name" value="EPOXHYDRLASE"/>
</dbReference>
<dbReference type="InterPro" id="IPR000639">
    <property type="entry name" value="Epox_hydrolase-like"/>
</dbReference>
<name>A0ABR0E409_ZASCE</name>
<comment type="similarity">
    <text evidence="2">Belongs to the AB hydrolase superfamily. Epoxide hydrolase family.</text>
</comment>
<dbReference type="InterPro" id="IPR000073">
    <property type="entry name" value="AB_hydrolase_1"/>
</dbReference>
<keyword evidence="5" id="KW-1185">Reference proteome</keyword>
<organism evidence="4 5">
    <name type="scientific">Zasmidium cellare</name>
    <name type="common">Wine cellar mold</name>
    <name type="synonym">Racodium cellare</name>
    <dbReference type="NCBI Taxonomy" id="395010"/>
    <lineage>
        <taxon>Eukaryota</taxon>
        <taxon>Fungi</taxon>
        <taxon>Dikarya</taxon>
        <taxon>Ascomycota</taxon>
        <taxon>Pezizomycotina</taxon>
        <taxon>Dothideomycetes</taxon>
        <taxon>Dothideomycetidae</taxon>
        <taxon>Mycosphaerellales</taxon>
        <taxon>Mycosphaerellaceae</taxon>
        <taxon>Zasmidium</taxon>
    </lineage>
</organism>
<evidence type="ECO:0000256" key="1">
    <source>
        <dbReference type="ARBA" id="ARBA00022801"/>
    </source>
</evidence>
<protein>
    <recommendedName>
        <fullName evidence="3">AB hydrolase-1 domain-containing protein</fullName>
    </recommendedName>
</protein>
<dbReference type="SUPFAM" id="SSF53474">
    <property type="entry name" value="alpha/beta-Hydrolases"/>
    <property type="match status" value="1"/>
</dbReference>
<comment type="caution">
    <text evidence="4">The sequence shown here is derived from an EMBL/GenBank/DDBJ whole genome shotgun (WGS) entry which is preliminary data.</text>
</comment>
<dbReference type="PANTHER" id="PTHR43329">
    <property type="entry name" value="EPOXIDE HYDROLASE"/>
    <property type="match status" value="1"/>
</dbReference>
<gene>
    <name evidence="4" type="ORF">PRZ48_013234</name>
</gene>